<keyword evidence="2" id="KW-1185">Reference proteome</keyword>
<name>A0A1G9H3E5_9BACL</name>
<evidence type="ECO:0000313" key="2">
    <source>
        <dbReference type="Proteomes" id="UP000199008"/>
    </source>
</evidence>
<dbReference type="EMBL" id="FNFY01000020">
    <property type="protein sequence ID" value="SDL07431.1"/>
    <property type="molecule type" value="Genomic_DNA"/>
</dbReference>
<dbReference type="STRING" id="576118.SAMN05216216_12029"/>
<reference evidence="2" key="1">
    <citation type="submission" date="2016-10" db="EMBL/GenBank/DDBJ databases">
        <authorList>
            <person name="Varghese N."/>
            <person name="Submissions S."/>
        </authorList>
    </citation>
    <scope>NUCLEOTIDE SEQUENCE [LARGE SCALE GENOMIC DNA]</scope>
    <source>
        <strain evidence="2">CGMCC 1.8895</strain>
    </source>
</reference>
<evidence type="ECO:0000313" key="1">
    <source>
        <dbReference type="EMBL" id="SDL07431.1"/>
    </source>
</evidence>
<organism evidence="1 2">
    <name type="scientific">Lacicoccus qingdaonensis</name>
    <dbReference type="NCBI Taxonomy" id="576118"/>
    <lineage>
        <taxon>Bacteria</taxon>
        <taxon>Bacillati</taxon>
        <taxon>Bacillota</taxon>
        <taxon>Bacilli</taxon>
        <taxon>Bacillales</taxon>
        <taxon>Salinicoccaceae</taxon>
        <taxon>Lacicoccus</taxon>
    </lineage>
</organism>
<proteinExistence type="predicted"/>
<accession>A0A1G9H3E5</accession>
<gene>
    <name evidence="1" type="ORF">SAMN05216216_12029</name>
</gene>
<dbReference type="InterPro" id="IPR009507">
    <property type="entry name" value="UPF0435"/>
</dbReference>
<protein>
    <submittedName>
        <fullName evidence="1">Uncharacterized protein YfkK, UPF0435 family</fullName>
    </submittedName>
</protein>
<dbReference type="Proteomes" id="UP000199008">
    <property type="component" value="Unassembled WGS sequence"/>
</dbReference>
<sequence>MDKETMLKEIEEKLKVVNKGILKPEDFDDSQKEEIEDYHKMLTSRNDISAMEQTAILDELSKMRK</sequence>
<dbReference type="Pfam" id="PF06569">
    <property type="entry name" value="DUF1128"/>
    <property type="match status" value="1"/>
</dbReference>
<dbReference type="OrthoDB" id="2353831at2"/>
<dbReference type="AlphaFoldDB" id="A0A1G9H3E5"/>
<dbReference type="RefSeq" id="WP_092987265.1">
    <property type="nucleotide sequence ID" value="NZ_FNFY01000020.1"/>
</dbReference>